<protein>
    <submittedName>
        <fullName evidence="3">S-layer homology domain-containing protein</fullName>
    </submittedName>
</protein>
<dbReference type="Pfam" id="PF00395">
    <property type="entry name" value="SLH"/>
    <property type="match status" value="3"/>
</dbReference>
<evidence type="ECO:0000313" key="4">
    <source>
        <dbReference type="Proteomes" id="UP000282076"/>
    </source>
</evidence>
<keyword evidence="4" id="KW-1185">Reference proteome</keyword>
<evidence type="ECO:0000256" key="1">
    <source>
        <dbReference type="SAM" id="MobiDB-lite"/>
    </source>
</evidence>
<dbReference type="AlphaFoldDB" id="A0A494XF95"/>
<feature type="domain" description="SLH" evidence="2">
    <location>
        <begin position="937"/>
        <end position="996"/>
    </location>
</feature>
<dbReference type="PANTHER" id="PTHR43308">
    <property type="entry name" value="OUTER MEMBRANE PROTEIN ALPHA-RELATED"/>
    <property type="match status" value="1"/>
</dbReference>
<dbReference type="Gene3D" id="2.160.20.110">
    <property type="match status" value="1"/>
</dbReference>
<accession>A0A494XF95</accession>
<feature type="domain" description="SLH" evidence="2">
    <location>
        <begin position="997"/>
        <end position="1060"/>
    </location>
</feature>
<dbReference type="InterPro" id="IPR001119">
    <property type="entry name" value="SLH_dom"/>
</dbReference>
<organism evidence="3 4">
    <name type="scientific">Cohnella endophytica</name>
    <dbReference type="NCBI Taxonomy" id="2419778"/>
    <lineage>
        <taxon>Bacteria</taxon>
        <taxon>Bacillati</taxon>
        <taxon>Bacillota</taxon>
        <taxon>Bacilli</taxon>
        <taxon>Bacillales</taxon>
        <taxon>Paenibacillaceae</taxon>
        <taxon>Cohnella</taxon>
    </lineage>
</organism>
<evidence type="ECO:0000313" key="3">
    <source>
        <dbReference type="EMBL" id="RKP46283.1"/>
    </source>
</evidence>
<gene>
    <name evidence="3" type="ORF">D7Z26_24720</name>
</gene>
<feature type="compositionally biased region" description="Low complexity" evidence="1">
    <location>
        <begin position="694"/>
        <end position="711"/>
    </location>
</feature>
<dbReference type="PANTHER" id="PTHR43308:SF5">
    <property type="entry name" value="S-LAYER PROTEIN _ PEPTIDOGLYCAN ENDO-BETA-N-ACETYLGLUCOSAMINIDASE"/>
    <property type="match status" value="1"/>
</dbReference>
<evidence type="ECO:0000259" key="2">
    <source>
        <dbReference type="PROSITE" id="PS51272"/>
    </source>
</evidence>
<name>A0A494XF95_9BACL</name>
<dbReference type="RefSeq" id="WP_120979711.1">
    <property type="nucleotide sequence ID" value="NZ_RBZM01000013.1"/>
</dbReference>
<dbReference type="InterPro" id="IPR051465">
    <property type="entry name" value="Cell_Envelope_Struct_Comp"/>
</dbReference>
<dbReference type="EMBL" id="RBZM01000013">
    <property type="protein sequence ID" value="RKP46283.1"/>
    <property type="molecule type" value="Genomic_DNA"/>
</dbReference>
<feature type="domain" description="SLH" evidence="2">
    <location>
        <begin position="1068"/>
        <end position="1127"/>
    </location>
</feature>
<reference evidence="3 4" key="1">
    <citation type="submission" date="2018-10" db="EMBL/GenBank/DDBJ databases">
        <title>Cohnella sp. M2MS4P-1, whole genome shotgun sequence.</title>
        <authorList>
            <person name="Tuo L."/>
        </authorList>
    </citation>
    <scope>NUCLEOTIDE SEQUENCE [LARGE SCALE GENOMIC DNA]</scope>
    <source>
        <strain evidence="3 4">M2MS4P-1</strain>
    </source>
</reference>
<dbReference type="Gene3D" id="2.60.40.2700">
    <property type="match status" value="1"/>
</dbReference>
<feature type="region of interest" description="Disordered" evidence="1">
    <location>
        <begin position="689"/>
        <end position="711"/>
    </location>
</feature>
<proteinExistence type="predicted"/>
<dbReference type="PROSITE" id="PS51272">
    <property type="entry name" value="SLH"/>
    <property type="match status" value="3"/>
</dbReference>
<dbReference type="Proteomes" id="UP000282076">
    <property type="component" value="Unassembled WGS sequence"/>
</dbReference>
<dbReference type="OrthoDB" id="663332at2"/>
<comment type="caution">
    <text evidence="3">The sequence shown here is derived from an EMBL/GenBank/DDBJ whole genome shotgun (WGS) entry which is preliminary data.</text>
</comment>
<sequence length="1127" mass="119456">MAKKWMTVLLAFVLLLPTAGIFRSPEVSATAMFEGGSGTALDPYLISTPVQLNNIRNANGYFKLTQNIDLTAYLSSGGSGYNGGKGWIPIGNMPFLPFGGVLDGNGHTITGLKINSSDQSTGMFQGLSGTVKNLGIVEANVVSTHSITGILVGTNASGTIQNCFVTGSVSSTYDTVGGMVGENIGTITNSYSLASVRGTTKVGGLVGNYTSNGYYTVGFSNSFAAGLVTATLPTTDKGGLVGASSLAVVNSYYDTTNSGQSDTGKGVGKDWTSMMMQTTYSGWDFTTVWSINELDDYPKLRVFSAPTPPTDTPPTAAPTLMGTAQVGRTLTAISNYNDTDSDPESGTTYAFYRYDADGTSNETLVQEASDNNTYTIAVEDLGKVIKVKVTPKNEKATGATATSAPTAVIAEAPIYKVLNNGKIRFGNGAKNSVNSSGNLEQPFYYGSVEDELGWYKLTYRNNPLDNAIGLDGNGTLSEWNTNGVIKVNPELTNQVIDLSGYVSTGLNQGYGTIISTGTTTINGKTLEVKNTYTLGETSSFVKIVTQVTNKSGAKIENLRFWTGTKDDYVGISDTPKKERGNLVNGNFVKLTDPANRANALLISSEDTGVLFYSTSAKANTSIQECCDFENSIFQDPSTSDIESIDDGIDDPDGSYALFIRMNDLDVNESGEFTWYYAAGEISKLGDISNEVGQTTSAPPSTSPTTPVSATPGSVEILVNGKVESAGTATTTTVNNQTVTTVVIDPKKLEEKLAKEGQHAVVTIPVTAKSDVVIGELNGQMVKNLEGKQAIVELKTDKATYTLPAQQINIEAISNKIGKSVALQDIKVQIEIAAPTADTVKVVANAAEKGTFTLVVPPVEFTVKATYGEQTIEVSTFNAYVERTIAIPDGAGPSKITTGVVVDPDGTVRHVPTKVVLIDGKYYAKINSLTNSTYSVVWHQLQFSDVANHWAKDAVNDMGSRMVIEGTGGSMFSPGKDVTRAEFAAIMVRGLGLKLENGVVPFSDVKSSDWYSSFVNTAYAHHLISGFEDGTFRPNDKITREQAMVILSKAMTITGLKGKLSVQSADATLRLFADASEVSAWAQSSVADSVQAGIVSGRSAAKLAPKDYMTRAEVATIIQSLLQKSGLI</sequence>